<evidence type="ECO:0000256" key="16">
    <source>
        <dbReference type="ARBA" id="ARBA00023257"/>
    </source>
</evidence>
<evidence type="ECO:0000256" key="6">
    <source>
        <dbReference type="ARBA" id="ARBA00022729"/>
    </source>
</evidence>
<name>A0A8C9NXJ8_SERCA</name>
<evidence type="ECO:0000256" key="5">
    <source>
        <dbReference type="ARBA" id="ARBA00022692"/>
    </source>
</evidence>
<accession>A0A8C9NXJ8</accession>
<keyword evidence="4" id="KW-1003">Cell membrane</keyword>
<dbReference type="GO" id="GO:0001540">
    <property type="term" value="F:amyloid-beta binding"/>
    <property type="evidence" value="ECO:0007669"/>
    <property type="project" value="Ensembl"/>
</dbReference>
<reference evidence="25" key="1">
    <citation type="submission" date="2025-08" db="UniProtKB">
        <authorList>
            <consortium name="Ensembl"/>
        </authorList>
    </citation>
    <scope>IDENTIFICATION</scope>
</reference>
<dbReference type="GO" id="GO:0098978">
    <property type="term" value="C:glutamatergic synapse"/>
    <property type="evidence" value="ECO:0007669"/>
    <property type="project" value="Ensembl"/>
</dbReference>
<proteinExistence type="inferred from homology"/>
<evidence type="ECO:0000256" key="20">
    <source>
        <dbReference type="ARBA" id="ARBA00069678"/>
    </source>
</evidence>
<dbReference type="GO" id="GO:0005576">
    <property type="term" value="C:extracellular region"/>
    <property type="evidence" value="ECO:0007669"/>
    <property type="project" value="Ensembl"/>
</dbReference>
<dbReference type="GO" id="GO:0050806">
    <property type="term" value="P:positive regulation of synaptic transmission"/>
    <property type="evidence" value="ECO:0007669"/>
    <property type="project" value="Ensembl"/>
</dbReference>
<keyword evidence="7" id="KW-0677">Repeat</keyword>
<feature type="region of interest" description="Disordered" evidence="22">
    <location>
        <begin position="964"/>
        <end position="1028"/>
    </location>
</feature>
<evidence type="ECO:0000256" key="12">
    <source>
        <dbReference type="ARBA" id="ARBA00023018"/>
    </source>
</evidence>
<keyword evidence="26" id="KW-1185">Reference proteome</keyword>
<evidence type="ECO:0000256" key="2">
    <source>
        <dbReference type="ARBA" id="ARBA00004487"/>
    </source>
</evidence>
<protein>
    <recommendedName>
        <fullName evidence="20">Calsyntenin-1</fullName>
    </recommendedName>
</protein>
<keyword evidence="16" id="KW-0628">Postsynaptic cell membrane</keyword>
<feature type="domain" description="Cadherin" evidence="24">
    <location>
        <begin position="221"/>
        <end position="321"/>
    </location>
</feature>
<dbReference type="Pfam" id="PF00028">
    <property type="entry name" value="Cadherin"/>
    <property type="match status" value="1"/>
</dbReference>
<dbReference type="InterPro" id="IPR045588">
    <property type="entry name" value="CLSTN_C"/>
</dbReference>
<dbReference type="GO" id="GO:0007156">
    <property type="term" value="P:homophilic cell adhesion via plasma membrane adhesion molecules"/>
    <property type="evidence" value="ECO:0007669"/>
    <property type="project" value="InterPro"/>
</dbReference>
<evidence type="ECO:0000256" key="13">
    <source>
        <dbReference type="ARBA" id="ARBA00023034"/>
    </source>
</evidence>
<keyword evidence="13" id="KW-0333">Golgi apparatus</keyword>
<feature type="transmembrane region" description="Helical" evidence="23">
    <location>
        <begin position="908"/>
        <end position="928"/>
    </location>
</feature>
<evidence type="ECO:0000256" key="3">
    <source>
        <dbReference type="ARBA" id="ARBA00004614"/>
    </source>
</evidence>
<dbReference type="FunFam" id="2.60.40.60:FF:000062">
    <property type="entry name" value="Calsyntenin 3"/>
    <property type="match status" value="1"/>
</dbReference>
<dbReference type="CDD" id="cd11304">
    <property type="entry name" value="Cadherin_repeat"/>
    <property type="match status" value="2"/>
</dbReference>
<evidence type="ECO:0000256" key="1">
    <source>
        <dbReference type="ARBA" id="ARBA00004115"/>
    </source>
</evidence>
<keyword evidence="10" id="KW-0130">Cell adhesion</keyword>
<dbReference type="Ensembl" id="ENSSCAT00000026592.1">
    <property type="protein sequence ID" value="ENSSCAP00000023892.1"/>
    <property type="gene ID" value="ENSSCAG00000017037.1"/>
</dbReference>
<keyword evidence="15" id="KW-0325">Glycoprotein</keyword>
<dbReference type="GO" id="GO:0014069">
    <property type="term" value="C:postsynaptic density"/>
    <property type="evidence" value="ECO:0007669"/>
    <property type="project" value="Ensembl"/>
</dbReference>
<dbReference type="SUPFAM" id="SSF49313">
    <property type="entry name" value="Cadherin-like"/>
    <property type="match status" value="2"/>
</dbReference>
<evidence type="ECO:0000256" key="9">
    <source>
        <dbReference type="ARBA" id="ARBA00022837"/>
    </source>
</evidence>
<keyword evidence="5 23" id="KW-0812">Transmembrane</keyword>
<dbReference type="GO" id="GO:0005509">
    <property type="term" value="F:calcium ion binding"/>
    <property type="evidence" value="ECO:0007669"/>
    <property type="project" value="UniProtKB-UniRule"/>
</dbReference>
<dbReference type="InterPro" id="IPR002126">
    <property type="entry name" value="Cadherin-like_dom"/>
</dbReference>
<dbReference type="GO" id="GO:0042988">
    <property type="term" value="F:X11-like protein binding"/>
    <property type="evidence" value="ECO:0007669"/>
    <property type="project" value="Ensembl"/>
</dbReference>
<keyword evidence="9 21" id="KW-0106">Calcium</keyword>
<organism evidence="25 26">
    <name type="scientific">Serinus canaria</name>
    <name type="common">Island canary</name>
    <name type="synonym">Fringilla canaria</name>
    <dbReference type="NCBI Taxonomy" id="9135"/>
    <lineage>
        <taxon>Eukaryota</taxon>
        <taxon>Metazoa</taxon>
        <taxon>Chordata</taxon>
        <taxon>Craniata</taxon>
        <taxon>Vertebrata</taxon>
        <taxon>Euteleostomi</taxon>
        <taxon>Archelosauria</taxon>
        <taxon>Archosauria</taxon>
        <taxon>Dinosauria</taxon>
        <taxon>Saurischia</taxon>
        <taxon>Theropoda</taxon>
        <taxon>Coelurosauria</taxon>
        <taxon>Aves</taxon>
        <taxon>Neognathae</taxon>
        <taxon>Neoaves</taxon>
        <taxon>Telluraves</taxon>
        <taxon>Australaves</taxon>
        <taxon>Passeriformes</taxon>
        <taxon>Passeroidea</taxon>
        <taxon>Fringillidae</taxon>
        <taxon>Carduelinae</taxon>
        <taxon>Serinus</taxon>
    </lineage>
</organism>
<sequence length="1028" mass="115021">MCSVRLGSREGSAGASPFRVTPGKCLCLAGLGISLCPLKGRQKSASLCQHSSPHLTRLNAAWDLQQIPAEILPVSNGLTLYFVFPSVNKHKPWIETTYHGIVTENDNTVLLDPPLIALDKDAPLRFAESFEVTVTKEGEICGFKIHGQNVPFEAVVVDKSTGEGIIRSKEKLDCELQKDYTFTIQAYDCGKGPDGANAKKSHKATVHIQVNDVNEYAPVFKEKSYKATVIEGKRYDNVLRVEAVDADCSPQFSQICSYEIVTPDVPFAIDKDGYIKNTEKLSYGKEHQYKLTVTAYDCGKKRAAEDVLVKISIKPTCKPGWQGWSKRIEYEPGTGSLALFPGMHLETCDEPITSVEATVELETNHIGKGCDRDTYSEKSIHRLCGAASGTAELLPPPSSAANWTVGLPTDNGHDSDQVFEFNGTQAVKIPDGVVTVNLKEPFMISVWMRHGPGTKEKETILCNSDKTDMNRHHYALYVHNCRLVFLFRQDPSQGKSYQPAEFHWKLNQVCDKEWHHYVVNVEFPAVSLYVDGVSYDPFPVTEDYPLHPSKIETQLVVGACWQEYTGSENDNETVPETSAGGELHMAQFFRGNLAGLMIRSGKLENKKVIDCLYTCKEGLDLQMADGVHMNPSQSTLTIEGDDIDRIDKAMQHISYLNSRQFPTPGIRRLKITSTVKCFNEEACVSIPSVEGYVMVLQPEEPKISLSGINHFARSASEFESSEGVSLFPELRIISTITREVEPEGDGDEDPTVQESLVSEEIMHNLDMCEVTVLGEELNQEQESLEIDMTRLQQKGIEMSSSNLGMIITGVDTMANYEEVLHLIRYRNWRTAALFDRKFKLLCSELNGRYVSNEFQVEVNVIHTASPVEHANHIAAQPQFIHPVHHSFVDLSGHNLANPHPFSVVPSTATVVIVVCVSFLVFMIILGVFRIRAAHQRTMRDQDTGKENEMDWDDSALTITVNPMETYEDQHSSEEEEEEEEEESEDGEEDDITSAESESSEEEEGEQEEDQQNVNRQQQLEWDDSTLSY</sequence>
<dbReference type="GO" id="GO:0098969">
    <property type="term" value="P:neurotransmitter receptor transport to postsynaptic membrane"/>
    <property type="evidence" value="ECO:0007669"/>
    <property type="project" value="Ensembl"/>
</dbReference>
<dbReference type="GO" id="GO:0098845">
    <property type="term" value="C:postsynaptic endosome"/>
    <property type="evidence" value="ECO:0007669"/>
    <property type="project" value="Ensembl"/>
</dbReference>
<dbReference type="PRINTS" id="PR00205">
    <property type="entry name" value="CADHERIN"/>
</dbReference>
<gene>
    <name evidence="25" type="primary">CLSTN1</name>
</gene>
<evidence type="ECO:0000256" key="10">
    <source>
        <dbReference type="ARBA" id="ARBA00022889"/>
    </source>
</evidence>
<keyword evidence="8" id="KW-0256">Endoplasmic reticulum</keyword>
<feature type="compositionally biased region" description="Acidic residues" evidence="22">
    <location>
        <begin position="973"/>
        <end position="1010"/>
    </location>
</feature>
<dbReference type="Proteomes" id="UP000694409">
    <property type="component" value="Unassembled WGS sequence"/>
</dbReference>
<dbReference type="GeneTree" id="ENSGT00950000183086"/>
<keyword evidence="14 23" id="KW-0472">Membrane</keyword>
<dbReference type="Gene3D" id="2.60.40.60">
    <property type="entry name" value="Cadherins"/>
    <property type="match status" value="2"/>
</dbReference>
<evidence type="ECO:0000313" key="25">
    <source>
        <dbReference type="Ensembl" id="ENSSCAP00000023892.1"/>
    </source>
</evidence>
<comment type="subcellular location">
    <subcellularLocation>
        <location evidence="2">Cell projection</location>
        <location evidence="2">Neuron projection</location>
    </subcellularLocation>
    <subcellularLocation>
        <location evidence="1">Endoplasmic reticulum membrane</location>
        <topology evidence="1">Single-pass type I membrane protein</topology>
    </subcellularLocation>
    <subcellularLocation>
        <location evidence="3">Golgi apparatus membrane</location>
        <topology evidence="3">Single-pass type I membrane protein</topology>
    </subcellularLocation>
    <subcellularLocation>
        <location evidence="18">Postsynaptic cell membrane</location>
        <topology evidence="18">Single-pass type I membrane protein</topology>
    </subcellularLocation>
</comment>
<dbReference type="AlphaFoldDB" id="A0A8C9NXJ8"/>
<dbReference type="GO" id="GO:0051965">
    <property type="term" value="P:positive regulation of synapse assembly"/>
    <property type="evidence" value="ECO:0007669"/>
    <property type="project" value="Ensembl"/>
</dbReference>
<reference evidence="25" key="2">
    <citation type="submission" date="2025-09" db="UniProtKB">
        <authorList>
            <consortium name="Ensembl"/>
        </authorList>
    </citation>
    <scope>IDENTIFICATION</scope>
</reference>
<evidence type="ECO:0000256" key="8">
    <source>
        <dbReference type="ARBA" id="ARBA00022824"/>
    </source>
</evidence>
<dbReference type="PROSITE" id="PS50268">
    <property type="entry name" value="CADHERIN_2"/>
    <property type="match status" value="2"/>
</dbReference>
<evidence type="ECO:0000256" key="14">
    <source>
        <dbReference type="ARBA" id="ARBA00023136"/>
    </source>
</evidence>
<dbReference type="GO" id="GO:0043005">
    <property type="term" value="C:neuron projection"/>
    <property type="evidence" value="ECO:0007669"/>
    <property type="project" value="UniProtKB-SubCell"/>
</dbReference>
<evidence type="ECO:0000259" key="24">
    <source>
        <dbReference type="PROSITE" id="PS50268"/>
    </source>
</evidence>
<dbReference type="Pfam" id="PF19699">
    <property type="entry name" value="CLSTN_C"/>
    <property type="match status" value="1"/>
</dbReference>
<comment type="similarity">
    <text evidence="19">Belongs to the calsyntenin family.</text>
</comment>
<dbReference type="PANTHER" id="PTHR14139">
    <property type="entry name" value="CALSYNTENIN"/>
    <property type="match status" value="1"/>
</dbReference>
<evidence type="ECO:0000256" key="23">
    <source>
        <dbReference type="SAM" id="Phobius"/>
    </source>
</evidence>
<evidence type="ECO:0000256" key="11">
    <source>
        <dbReference type="ARBA" id="ARBA00022989"/>
    </source>
</evidence>
<feature type="compositionally biased region" description="Polar residues" evidence="22">
    <location>
        <begin position="1012"/>
        <end position="1028"/>
    </location>
</feature>
<dbReference type="SMART" id="SM00112">
    <property type="entry name" value="CA"/>
    <property type="match status" value="2"/>
</dbReference>
<keyword evidence="6" id="KW-0732">Signal</keyword>
<evidence type="ECO:0000313" key="26">
    <source>
        <dbReference type="Proteomes" id="UP000694409"/>
    </source>
</evidence>
<keyword evidence="17" id="KW-0966">Cell projection</keyword>
<evidence type="ECO:0000256" key="7">
    <source>
        <dbReference type="ARBA" id="ARBA00022737"/>
    </source>
</evidence>
<evidence type="ECO:0000256" key="19">
    <source>
        <dbReference type="ARBA" id="ARBA00035015"/>
    </source>
</evidence>
<evidence type="ECO:0000256" key="22">
    <source>
        <dbReference type="SAM" id="MobiDB-lite"/>
    </source>
</evidence>
<dbReference type="FunFam" id="2.60.120.200:FF:000036">
    <property type="entry name" value="Calsyntenin 1"/>
    <property type="match status" value="1"/>
</dbReference>
<dbReference type="GO" id="GO:0009986">
    <property type="term" value="C:cell surface"/>
    <property type="evidence" value="ECO:0007669"/>
    <property type="project" value="Ensembl"/>
</dbReference>
<feature type="domain" description="Cadherin" evidence="24">
    <location>
        <begin position="94"/>
        <end position="220"/>
    </location>
</feature>
<dbReference type="GO" id="GO:0001558">
    <property type="term" value="P:regulation of cell growth"/>
    <property type="evidence" value="ECO:0007669"/>
    <property type="project" value="Ensembl"/>
</dbReference>
<evidence type="ECO:0000256" key="18">
    <source>
        <dbReference type="ARBA" id="ARBA00035006"/>
    </source>
</evidence>
<dbReference type="GO" id="GO:0000139">
    <property type="term" value="C:Golgi membrane"/>
    <property type="evidence" value="ECO:0007669"/>
    <property type="project" value="UniProtKB-SubCell"/>
</dbReference>
<evidence type="ECO:0000256" key="21">
    <source>
        <dbReference type="PROSITE-ProRule" id="PRU00043"/>
    </source>
</evidence>
<keyword evidence="12" id="KW-0770">Synapse</keyword>
<dbReference type="InterPro" id="IPR013320">
    <property type="entry name" value="ConA-like_dom_sf"/>
</dbReference>
<dbReference type="GO" id="GO:0045211">
    <property type="term" value="C:postsynaptic membrane"/>
    <property type="evidence" value="ECO:0007669"/>
    <property type="project" value="UniProtKB-SubCell"/>
</dbReference>
<dbReference type="GO" id="GO:0005789">
    <property type="term" value="C:endoplasmic reticulum membrane"/>
    <property type="evidence" value="ECO:0007669"/>
    <property type="project" value="UniProtKB-SubCell"/>
</dbReference>
<dbReference type="FunFam" id="2.60.40.60:FF:000025">
    <property type="entry name" value="Calsyntenin 1"/>
    <property type="match status" value="1"/>
</dbReference>
<dbReference type="GO" id="GO:0019894">
    <property type="term" value="F:kinesin binding"/>
    <property type="evidence" value="ECO:0007669"/>
    <property type="project" value="Ensembl"/>
</dbReference>
<evidence type="ECO:0000256" key="4">
    <source>
        <dbReference type="ARBA" id="ARBA00022475"/>
    </source>
</evidence>
<dbReference type="GO" id="GO:0090128">
    <property type="term" value="P:regulation of synapse maturation"/>
    <property type="evidence" value="ECO:0007669"/>
    <property type="project" value="Ensembl"/>
</dbReference>
<dbReference type="InterPro" id="IPR015919">
    <property type="entry name" value="Cadherin-like_sf"/>
</dbReference>
<keyword evidence="11 23" id="KW-1133">Transmembrane helix</keyword>
<evidence type="ECO:0000256" key="17">
    <source>
        <dbReference type="ARBA" id="ARBA00023273"/>
    </source>
</evidence>
<dbReference type="SUPFAM" id="SSF49899">
    <property type="entry name" value="Concanavalin A-like lectins/glucanases"/>
    <property type="match status" value="1"/>
</dbReference>
<evidence type="ECO:0000256" key="15">
    <source>
        <dbReference type="ARBA" id="ARBA00023180"/>
    </source>
</evidence>
<dbReference type="PANTHER" id="PTHR14139:SF4">
    <property type="entry name" value="CALSYNTENIN-1"/>
    <property type="match status" value="1"/>
</dbReference>
<dbReference type="GO" id="GO:0099003">
    <property type="term" value="P:vesicle-mediated transport in synapse"/>
    <property type="evidence" value="ECO:0007669"/>
    <property type="project" value="Ensembl"/>
</dbReference>
<dbReference type="Gene3D" id="2.60.120.200">
    <property type="match status" value="1"/>
</dbReference>